<dbReference type="Gene3D" id="3.40.50.2000">
    <property type="entry name" value="Glycogen Phosphorylase B"/>
    <property type="match status" value="2"/>
</dbReference>
<dbReference type="Pfam" id="PF00534">
    <property type="entry name" value="Glycos_transf_1"/>
    <property type="match status" value="1"/>
</dbReference>
<dbReference type="PATRIC" id="fig|361183.4.peg.182"/>
<dbReference type="GO" id="GO:0009103">
    <property type="term" value="P:lipopolysaccharide biosynthetic process"/>
    <property type="evidence" value="ECO:0007669"/>
    <property type="project" value="TreeGrafter"/>
</dbReference>
<evidence type="ECO:0000259" key="2">
    <source>
        <dbReference type="Pfam" id="PF00534"/>
    </source>
</evidence>
<keyword evidence="4" id="KW-1185">Reference proteome</keyword>
<sequence>MILHVTGDFPDPIAANKTEVIRRLLDLTSDRFGHRVISINRASPTASGPFGVIASQPVTRRISFDHGEAWEYTAPPLGILHRMMLRRLGAQLLHEIEALRPGLLWAHKLTIEGLAVAYAARENQLPYGITIQGNTDLKILLARPDLRREFARIFHEAAAVVSFAPWSLERVENLLGKRSGGVRIIPCPTDLDHARPSAASGSGLVTMFHLANARGKNLAGIAGASRLLARGSKAPPIAVIGGGSDKDLASALKETRGAANISFEGALSRNKVADRLNRASAFVMPSKRETFGLSFIEALFAGLPIIYPKGAAIDGFFDEHPFAIGVDPRDRTAIAHAMDDVLEQEKDLKQKVAEWQASAHAKQFTRPEIATQFASVLDRALNAQ</sequence>
<protein>
    <submittedName>
        <fullName evidence="3">Putative teichuronic acid biosynthesis glycosyl transferase TuaC</fullName>
    </submittedName>
</protein>
<dbReference type="OrthoDB" id="9790710at2"/>
<dbReference type="SUPFAM" id="SSF53756">
    <property type="entry name" value="UDP-Glycosyltransferase/glycogen phosphorylase"/>
    <property type="match status" value="1"/>
</dbReference>
<dbReference type="STRING" id="361183.AMC99_00179"/>
<organism evidence="3 4">
    <name type="scientific">Altererythrobacter epoxidivorans</name>
    <dbReference type="NCBI Taxonomy" id="361183"/>
    <lineage>
        <taxon>Bacteria</taxon>
        <taxon>Pseudomonadati</taxon>
        <taxon>Pseudomonadota</taxon>
        <taxon>Alphaproteobacteria</taxon>
        <taxon>Sphingomonadales</taxon>
        <taxon>Erythrobacteraceae</taxon>
        <taxon>Altererythrobacter</taxon>
    </lineage>
</organism>
<dbReference type="GO" id="GO:0016757">
    <property type="term" value="F:glycosyltransferase activity"/>
    <property type="evidence" value="ECO:0007669"/>
    <property type="project" value="InterPro"/>
</dbReference>
<name>A0A0M4MRB5_9SPHN</name>
<dbReference type="KEGG" id="aep:AMC99_00179"/>
<proteinExistence type="predicted"/>
<evidence type="ECO:0000313" key="4">
    <source>
        <dbReference type="Proteomes" id="UP000057938"/>
    </source>
</evidence>
<evidence type="ECO:0000313" key="3">
    <source>
        <dbReference type="EMBL" id="ALE15495.1"/>
    </source>
</evidence>
<dbReference type="InterPro" id="IPR001296">
    <property type="entry name" value="Glyco_trans_1"/>
</dbReference>
<dbReference type="EMBL" id="CP012669">
    <property type="protein sequence ID" value="ALE15495.1"/>
    <property type="molecule type" value="Genomic_DNA"/>
</dbReference>
<reference evidence="3 4" key="1">
    <citation type="submission" date="2015-09" db="EMBL/GenBank/DDBJ databases">
        <title>Complete genome sequence of a benzo[a]pyrene-degrading bacterium Altererythrobacter epoxidivorans CGMCC 1.7731T.</title>
        <authorList>
            <person name="Li Z."/>
            <person name="Cheng H."/>
            <person name="Huo Y."/>
            <person name="Xu X."/>
        </authorList>
    </citation>
    <scope>NUCLEOTIDE SEQUENCE [LARGE SCALE GENOMIC DNA]</scope>
    <source>
        <strain evidence="3 4">CGMCC 1.7731</strain>
    </source>
</reference>
<dbReference type="Proteomes" id="UP000057938">
    <property type="component" value="Chromosome"/>
</dbReference>
<dbReference type="AlphaFoldDB" id="A0A0M4MRB5"/>
<dbReference type="PANTHER" id="PTHR46401">
    <property type="entry name" value="GLYCOSYLTRANSFERASE WBBK-RELATED"/>
    <property type="match status" value="1"/>
</dbReference>
<keyword evidence="1 3" id="KW-0808">Transferase</keyword>
<feature type="domain" description="Glycosyl transferase family 1" evidence="2">
    <location>
        <begin position="223"/>
        <end position="349"/>
    </location>
</feature>
<dbReference type="PANTHER" id="PTHR46401:SF2">
    <property type="entry name" value="GLYCOSYLTRANSFERASE WBBK-RELATED"/>
    <property type="match status" value="1"/>
</dbReference>
<accession>A0A0M4MRB5</accession>
<gene>
    <name evidence="3" type="ORF">AMC99_00179</name>
</gene>
<evidence type="ECO:0000256" key="1">
    <source>
        <dbReference type="ARBA" id="ARBA00022679"/>
    </source>
</evidence>